<dbReference type="AlphaFoldDB" id="A0ABD3PSV7"/>
<dbReference type="InterPro" id="IPR005224">
    <property type="entry name" value="SfsA"/>
</dbReference>
<dbReference type="PANTHER" id="PTHR30545:SF3">
    <property type="entry name" value="SUGAR FERMENTATION STIMULATION PROTEIN C-TERMINAL DOMAIN-CONTAINING PROTEIN"/>
    <property type="match status" value="1"/>
</dbReference>
<evidence type="ECO:0000256" key="1">
    <source>
        <dbReference type="SAM" id="MobiDB-lite"/>
    </source>
</evidence>
<gene>
    <name evidence="3" type="ORF">ACHAWO_010920</name>
</gene>
<protein>
    <recommendedName>
        <fullName evidence="2">Sugar fermentation stimulation protein C-terminal domain-containing protein</fullName>
    </recommendedName>
</protein>
<dbReference type="Gene3D" id="3.40.1350.60">
    <property type="match status" value="1"/>
</dbReference>
<proteinExistence type="predicted"/>
<dbReference type="Proteomes" id="UP001530400">
    <property type="component" value="Unassembled WGS sequence"/>
</dbReference>
<evidence type="ECO:0000313" key="3">
    <source>
        <dbReference type="EMBL" id="KAL3790923.1"/>
    </source>
</evidence>
<dbReference type="PANTHER" id="PTHR30545">
    <property type="entry name" value="SUGAR FERMENTATION STIMULATION PROTEIN A"/>
    <property type="match status" value="1"/>
</dbReference>
<dbReference type="Pfam" id="PF03749">
    <property type="entry name" value="SfsA"/>
    <property type="match status" value="1"/>
</dbReference>
<evidence type="ECO:0000259" key="2">
    <source>
        <dbReference type="Pfam" id="PF03749"/>
    </source>
</evidence>
<organism evidence="3 4">
    <name type="scientific">Cyclotella atomus</name>
    <dbReference type="NCBI Taxonomy" id="382360"/>
    <lineage>
        <taxon>Eukaryota</taxon>
        <taxon>Sar</taxon>
        <taxon>Stramenopiles</taxon>
        <taxon>Ochrophyta</taxon>
        <taxon>Bacillariophyta</taxon>
        <taxon>Coscinodiscophyceae</taxon>
        <taxon>Thalassiosirophycidae</taxon>
        <taxon>Stephanodiscales</taxon>
        <taxon>Stephanodiscaceae</taxon>
        <taxon>Cyclotella</taxon>
    </lineage>
</organism>
<keyword evidence="4" id="KW-1185">Reference proteome</keyword>
<sequence>MARTTGFIASAPRRSTRLLNQKDQIVAPATQSSTSNKKRSADIPDKRSVITKSSAKSWQKTSDVNDKPLLLNLGTLVKGTVLNRPSTTVKSPYVADVSLPDSTTALAHAPALDCAGMCVSGKEVYLSCRPAGGKTSHAIELVESDALAKGGDAVLVGAYPRLGELIALEILKRGLLKDALALNGGFQIGPVDDVIAGSPKKVAKSNIVDGMASPNRHRISLKQQVTMCDSRVDFEMMIQNQKKSHRVIFEVKNVVCADYEKGTEPVKTGANHCVVVAEPREGAPYRRTALFPWAKSRSQTFEDKKVCSARALKHLKNLHDLAGDKDVTPVVLFIVNRSDCESVRACHEACPTFRDVLEEVTREGAVKALAVRVRWTEDGNCYFHGIVPVQT</sequence>
<feature type="domain" description="Sugar fermentation stimulation protein C-terminal" evidence="2">
    <location>
        <begin position="308"/>
        <end position="378"/>
    </location>
</feature>
<evidence type="ECO:0000313" key="4">
    <source>
        <dbReference type="Proteomes" id="UP001530400"/>
    </source>
</evidence>
<feature type="compositionally biased region" description="Polar residues" evidence="1">
    <location>
        <begin position="18"/>
        <end position="35"/>
    </location>
</feature>
<name>A0ABD3PSV7_9STRA</name>
<dbReference type="EMBL" id="JALLPJ020000480">
    <property type="protein sequence ID" value="KAL3790923.1"/>
    <property type="molecule type" value="Genomic_DNA"/>
</dbReference>
<reference evidence="3 4" key="1">
    <citation type="submission" date="2024-10" db="EMBL/GenBank/DDBJ databases">
        <title>Updated reference genomes for cyclostephanoid diatoms.</title>
        <authorList>
            <person name="Roberts W.R."/>
            <person name="Alverson A.J."/>
        </authorList>
    </citation>
    <scope>NUCLEOTIDE SEQUENCE [LARGE SCALE GENOMIC DNA]</scope>
    <source>
        <strain evidence="3 4">AJA010-31</strain>
    </source>
</reference>
<dbReference type="InterPro" id="IPR040452">
    <property type="entry name" value="SfsA_C"/>
</dbReference>
<accession>A0ABD3PSV7</accession>
<feature type="region of interest" description="Disordered" evidence="1">
    <location>
        <begin position="18"/>
        <end position="47"/>
    </location>
</feature>
<comment type="caution">
    <text evidence="3">The sequence shown here is derived from an EMBL/GenBank/DDBJ whole genome shotgun (WGS) entry which is preliminary data.</text>
</comment>